<evidence type="ECO:0000256" key="13">
    <source>
        <dbReference type="RuleBase" id="RU003993"/>
    </source>
</evidence>
<dbReference type="PROSITE" id="PS00761">
    <property type="entry name" value="SPASE_I_3"/>
    <property type="match status" value="1"/>
</dbReference>
<evidence type="ECO:0000256" key="8">
    <source>
        <dbReference type="ARBA" id="ARBA00022692"/>
    </source>
</evidence>
<dbReference type="RefSeq" id="WP_015673453.1">
    <property type="nucleotide sequence ID" value="NZ_CAMIPJ010000007.1"/>
</dbReference>
<dbReference type="InterPro" id="IPR036286">
    <property type="entry name" value="LexA/Signal_pep-like_sf"/>
</dbReference>
<keyword evidence="10" id="KW-1133">Transmembrane helix</keyword>
<reference evidence="16 21" key="2">
    <citation type="submission" date="2020-11" db="EMBL/GenBank/DDBJ databases">
        <title>Enhanced detection system for hospital associated transmission using whole genome sequencing surveillance.</title>
        <authorList>
            <person name="Harrison L.H."/>
            <person name="Van Tyne D."/>
            <person name="Marsh J.W."/>
            <person name="Griffith M.P."/>
            <person name="Snyder D.J."/>
            <person name="Cooper V.S."/>
            <person name="Mustapha M."/>
        </authorList>
    </citation>
    <scope>NUCLEOTIDE SEQUENCE [LARGE SCALE GENOMIC DNA]</scope>
    <source>
        <strain evidence="16 21">SER00230</strain>
    </source>
</reference>
<evidence type="ECO:0000313" key="18">
    <source>
        <dbReference type="EMBL" id="VTP66046.1"/>
    </source>
</evidence>
<evidence type="ECO:0000256" key="6">
    <source>
        <dbReference type="ARBA" id="ARBA00022475"/>
    </source>
</evidence>
<dbReference type="KEGG" id="srz:AXX16_1652"/>
<keyword evidence="9 13" id="KW-0378">Hydrolase</keyword>
<dbReference type="InterPro" id="IPR000223">
    <property type="entry name" value="Pept_S26A_signal_pept_1"/>
</dbReference>
<dbReference type="GO" id="GO:0006465">
    <property type="term" value="P:signal peptide processing"/>
    <property type="evidence" value="ECO:0007669"/>
    <property type="project" value="InterPro"/>
</dbReference>
<dbReference type="Gene3D" id="2.170.230.10">
    <property type="match status" value="1"/>
</dbReference>
<dbReference type="GeneID" id="61762339"/>
<keyword evidence="21" id="KW-1185">Reference proteome</keyword>
<sequence>MANMFALILAIATLVTGIIWCLERFKWAPARRAKIAAVNEQTDGTLDDKTLAKVAKQPGWVETGASVFPVLLLVFVVRSFVYEPFQIPSGSMMPTLLIGDFILVEKYAYGIKDPITQTTLIETGHPKRGDIAVFKYPLNPKLDYIKRVVGLPGDKVSYDPVNKRVTVQPACDNGQSCDKALAVTYNQAAPSDFVQMFSRSGMGEASNGFYNIPLNDSVPQGGIRLRERNETLGDVTHRVLTVPGTQDQVGAYYQQPGNQLAEWVVPAGHYFMMGDNRDNSADSRYWGFVPEKNLVGKATAIWMSFEKQEGEWPTGVRLSRIGGIH</sequence>
<evidence type="ECO:0000256" key="9">
    <source>
        <dbReference type="ARBA" id="ARBA00022801"/>
    </source>
</evidence>
<dbReference type="EMBL" id="LR134493">
    <property type="protein sequence ID" value="VEI66666.1"/>
    <property type="molecule type" value="Genomic_DNA"/>
</dbReference>
<dbReference type="EMBL" id="JADULK010000018">
    <property type="protein sequence ID" value="MBH1932452.1"/>
    <property type="molecule type" value="Genomic_DNA"/>
</dbReference>
<dbReference type="Proteomes" id="UP000281904">
    <property type="component" value="Chromosome"/>
</dbReference>
<feature type="active site" evidence="12">
    <location>
        <position position="91"/>
    </location>
</feature>
<evidence type="ECO:0000256" key="14">
    <source>
        <dbReference type="RuleBase" id="RU362042"/>
    </source>
</evidence>
<evidence type="ECO:0000259" key="15">
    <source>
        <dbReference type="Pfam" id="PF10502"/>
    </source>
</evidence>
<organism evidence="17 19">
    <name type="scientific">Serratia rubidaea</name>
    <name type="common">Serratia marinorubra</name>
    <dbReference type="NCBI Taxonomy" id="61652"/>
    <lineage>
        <taxon>Bacteria</taxon>
        <taxon>Pseudomonadati</taxon>
        <taxon>Pseudomonadota</taxon>
        <taxon>Gammaproteobacteria</taxon>
        <taxon>Enterobacterales</taxon>
        <taxon>Yersiniaceae</taxon>
        <taxon>Serratia</taxon>
    </lineage>
</organism>
<keyword evidence="11" id="KW-0472">Membrane</keyword>
<dbReference type="Gene3D" id="2.10.109.10">
    <property type="entry name" value="Umud Fragment, subunit A"/>
    <property type="match status" value="1"/>
</dbReference>
<comment type="similarity">
    <text evidence="3 14">Belongs to the peptidase S26 family.</text>
</comment>
<dbReference type="GO" id="GO:0005886">
    <property type="term" value="C:plasma membrane"/>
    <property type="evidence" value="ECO:0007669"/>
    <property type="project" value="UniProtKB-SubCell"/>
</dbReference>
<evidence type="ECO:0000256" key="11">
    <source>
        <dbReference type="ARBA" id="ARBA00023136"/>
    </source>
</evidence>
<evidence type="ECO:0000313" key="17">
    <source>
        <dbReference type="EMBL" id="VEI66666.1"/>
    </source>
</evidence>
<protein>
    <recommendedName>
        <fullName evidence="5 13">Signal peptidase I</fullName>
        <ecNumber evidence="4 13">3.4.21.89</ecNumber>
    </recommendedName>
</protein>
<dbReference type="PROSITE" id="PS00501">
    <property type="entry name" value="SPASE_I_1"/>
    <property type="match status" value="1"/>
</dbReference>
<keyword evidence="6" id="KW-1003">Cell membrane</keyword>
<dbReference type="PROSITE" id="PS00760">
    <property type="entry name" value="SPASE_I_2"/>
    <property type="match status" value="1"/>
</dbReference>
<dbReference type="EC" id="3.4.21.89" evidence="4 13"/>
<evidence type="ECO:0000256" key="3">
    <source>
        <dbReference type="ARBA" id="ARBA00009370"/>
    </source>
</evidence>
<evidence type="ECO:0000256" key="7">
    <source>
        <dbReference type="ARBA" id="ARBA00022670"/>
    </source>
</evidence>
<comment type="subcellular location">
    <subcellularLocation>
        <location evidence="2">Cell membrane</location>
        <topology evidence="2">Multi-pass membrane protein</topology>
    </subcellularLocation>
    <subcellularLocation>
        <location evidence="14">Membrane</location>
        <topology evidence="14">Multi-pass membrane protein</topology>
    </subcellularLocation>
</comment>
<accession>A0A126VH40</accession>
<feature type="active site" evidence="12">
    <location>
        <position position="146"/>
    </location>
</feature>
<feature type="domain" description="Peptidase S26" evidence="15">
    <location>
        <begin position="61"/>
        <end position="302"/>
    </location>
</feature>
<dbReference type="GO" id="GO:0004252">
    <property type="term" value="F:serine-type endopeptidase activity"/>
    <property type="evidence" value="ECO:0007669"/>
    <property type="project" value="InterPro"/>
</dbReference>
<dbReference type="InterPro" id="IPR019766">
    <property type="entry name" value="Sign_pep_all-beta_subdom"/>
</dbReference>
<dbReference type="InterPro" id="IPR019758">
    <property type="entry name" value="Pept_S26A_signal_pept_1_CS"/>
</dbReference>
<evidence type="ECO:0000256" key="1">
    <source>
        <dbReference type="ARBA" id="ARBA00000677"/>
    </source>
</evidence>
<proteinExistence type="inferred from homology"/>
<dbReference type="PRINTS" id="PR00727">
    <property type="entry name" value="LEADERPTASE"/>
</dbReference>
<dbReference type="EMBL" id="LR590463">
    <property type="protein sequence ID" value="VTP66046.1"/>
    <property type="molecule type" value="Genomic_DNA"/>
</dbReference>
<reference evidence="17 19" key="1">
    <citation type="submission" date="2018-12" db="EMBL/GenBank/DDBJ databases">
        <authorList>
            <consortium name="Pathogen Informatics"/>
        </authorList>
    </citation>
    <scope>NUCLEOTIDE SEQUENCE [LARGE SCALE GENOMIC DNA]</scope>
    <source>
        <strain evidence="17 19">NCTC10036</strain>
        <strain evidence="18 20">NCTC12971</strain>
    </source>
</reference>
<keyword evidence="7 13" id="KW-0645">Protease</keyword>
<dbReference type="InterPro" id="IPR019757">
    <property type="entry name" value="Pept_S26A_signal_pept_1_Lys-AS"/>
</dbReference>
<comment type="catalytic activity">
    <reaction evidence="1 13">
        <text>Cleavage of hydrophobic, N-terminal signal or leader sequences from secreted and periplasmic proteins.</text>
        <dbReference type="EC" id="3.4.21.89"/>
    </reaction>
</comment>
<dbReference type="NCBIfam" id="TIGR02227">
    <property type="entry name" value="sigpep_I_bact"/>
    <property type="match status" value="1"/>
</dbReference>
<dbReference type="PANTHER" id="PTHR43390:SF1">
    <property type="entry name" value="CHLOROPLAST PROCESSING PEPTIDASE"/>
    <property type="match status" value="1"/>
</dbReference>
<evidence type="ECO:0000256" key="5">
    <source>
        <dbReference type="ARBA" id="ARBA00019232"/>
    </source>
</evidence>
<dbReference type="GO" id="GO:0009003">
    <property type="term" value="F:signal peptidase activity"/>
    <property type="evidence" value="ECO:0007669"/>
    <property type="project" value="UniProtKB-EC"/>
</dbReference>
<evidence type="ECO:0000313" key="20">
    <source>
        <dbReference type="Proteomes" id="UP000307968"/>
    </source>
</evidence>
<dbReference type="AlphaFoldDB" id="A0A126VH40"/>
<evidence type="ECO:0000256" key="10">
    <source>
        <dbReference type="ARBA" id="ARBA00022989"/>
    </source>
</evidence>
<keyword evidence="8" id="KW-0812">Transmembrane</keyword>
<evidence type="ECO:0000256" key="12">
    <source>
        <dbReference type="PIRSR" id="PIRSR600223-1"/>
    </source>
</evidence>
<dbReference type="InterPro" id="IPR019533">
    <property type="entry name" value="Peptidase_S26"/>
</dbReference>
<evidence type="ECO:0000313" key="21">
    <source>
        <dbReference type="Proteomes" id="UP000624159"/>
    </source>
</evidence>
<name>A0A126VH40_SERRU</name>
<evidence type="ECO:0000313" key="19">
    <source>
        <dbReference type="Proteomes" id="UP000281904"/>
    </source>
</evidence>
<dbReference type="Pfam" id="PF10502">
    <property type="entry name" value="Peptidase_S26"/>
    <property type="match status" value="1"/>
</dbReference>
<evidence type="ECO:0000313" key="16">
    <source>
        <dbReference type="EMBL" id="MBH1932452.1"/>
    </source>
</evidence>
<dbReference type="CDD" id="cd06530">
    <property type="entry name" value="S26_SPase_I"/>
    <property type="match status" value="1"/>
</dbReference>
<gene>
    <name evidence="17" type="primary">lepB</name>
    <name evidence="16" type="ORF">I5U13_22610</name>
    <name evidence="17" type="ORF">NCTC10036_02734</name>
    <name evidence="18" type="ORF">NCTC12971_04391</name>
</gene>
<dbReference type="Proteomes" id="UP000307968">
    <property type="component" value="Chromosome"/>
</dbReference>
<dbReference type="NCBIfam" id="NF008114">
    <property type="entry name" value="PRK10861.1"/>
    <property type="match status" value="1"/>
</dbReference>
<evidence type="ECO:0000256" key="4">
    <source>
        <dbReference type="ARBA" id="ARBA00013208"/>
    </source>
</evidence>
<dbReference type="Proteomes" id="UP000624159">
    <property type="component" value="Unassembled WGS sequence"/>
</dbReference>
<dbReference type="InterPro" id="IPR019756">
    <property type="entry name" value="Pept_S26A_signal_pept_1_Ser-AS"/>
</dbReference>
<dbReference type="SUPFAM" id="SSF51306">
    <property type="entry name" value="LexA/Signal peptidase"/>
    <property type="match status" value="1"/>
</dbReference>
<dbReference type="PANTHER" id="PTHR43390">
    <property type="entry name" value="SIGNAL PEPTIDASE I"/>
    <property type="match status" value="1"/>
</dbReference>
<evidence type="ECO:0000256" key="2">
    <source>
        <dbReference type="ARBA" id="ARBA00004651"/>
    </source>
</evidence>